<evidence type="ECO:0000313" key="4">
    <source>
        <dbReference type="Proteomes" id="UP000266720"/>
    </source>
</evidence>
<dbReference type="AlphaFoldDB" id="A0A3G1A6X4"/>
<organism evidence="3 4">
    <name type="scientific">Thermofilum adornatum 1505</name>
    <dbReference type="NCBI Taxonomy" id="697581"/>
    <lineage>
        <taxon>Archaea</taxon>
        <taxon>Thermoproteota</taxon>
        <taxon>Thermoprotei</taxon>
        <taxon>Thermofilales</taxon>
        <taxon>Thermofilaceae</taxon>
        <taxon>Thermofilum</taxon>
    </lineage>
</organism>
<dbReference type="InterPro" id="IPR041633">
    <property type="entry name" value="Polbeta"/>
</dbReference>
<keyword evidence="1" id="KW-0175">Coiled coil</keyword>
<dbReference type="STRING" id="697581.TCARB_0913"/>
<dbReference type="EMBL" id="CP007493">
    <property type="protein sequence ID" value="AJB41963.1"/>
    <property type="molecule type" value="Genomic_DNA"/>
</dbReference>
<feature type="coiled-coil region" evidence="1">
    <location>
        <begin position="5"/>
        <end position="32"/>
    </location>
</feature>
<name>A0A3G1A6X4_9CREN</name>
<dbReference type="Pfam" id="PF18765">
    <property type="entry name" value="Polbeta"/>
    <property type="match status" value="1"/>
</dbReference>
<dbReference type="SUPFAM" id="SSF81301">
    <property type="entry name" value="Nucleotidyltransferase"/>
    <property type="match status" value="1"/>
</dbReference>
<dbReference type="KEGG" id="tcb:TCARB_0913"/>
<dbReference type="Proteomes" id="UP000266720">
    <property type="component" value="Chromosome"/>
</dbReference>
<dbReference type="CDD" id="cd05403">
    <property type="entry name" value="NT_KNTase_like"/>
    <property type="match status" value="1"/>
</dbReference>
<dbReference type="RefSeq" id="WP_052886827.1">
    <property type="nucleotide sequence ID" value="NZ_CP007493.1"/>
</dbReference>
<evidence type="ECO:0000313" key="3">
    <source>
        <dbReference type="EMBL" id="AJB41963.1"/>
    </source>
</evidence>
<dbReference type="PANTHER" id="PTHR43449">
    <property type="entry name" value="NUCLEOTIDYLTRANSFERASE"/>
    <property type="match status" value="1"/>
</dbReference>
<sequence length="106" mass="12402">MYRHIEYLKKTRKDLEENLEKYLSDLKSLAEKNGGKAYIFGSYLRGENIAASDIDILIEIPDNIDRLSVLHEARKLAPNTRIEIHVLNKKDAEIFKQLIKEYKEIV</sequence>
<proteinExistence type="predicted"/>
<accession>A0A3G1A6X4</accession>
<protein>
    <recommendedName>
        <fullName evidence="2">Polymerase beta nucleotidyltransferase domain-containing protein</fullName>
    </recommendedName>
</protein>
<reference evidence="4" key="1">
    <citation type="book" date="2010" name="EXTREMOPHILES" publisher="0:0-0">
        <title>Complete genome sequences of ten hyperthermophilic archaea reveal their metabolic capabilities and possible ecological roles.</title>
        <editorList>
            <person name="?"/>
        </editorList>
        <authorList>
            <person name="Ravin N.V."/>
            <person name="Mardanov A.V."/>
            <person name="Bonch-Osmolovskaya E.A."/>
            <person name="Skryabin K.G."/>
        </authorList>
    </citation>
    <scope>NUCLEOTIDE SEQUENCE [LARGE SCALE GENOMIC DNA]</scope>
    <source>
        <strain evidence="4">1505</strain>
    </source>
</reference>
<evidence type="ECO:0000256" key="1">
    <source>
        <dbReference type="SAM" id="Coils"/>
    </source>
</evidence>
<dbReference type="GeneID" id="25406337"/>
<dbReference type="InterPro" id="IPR043519">
    <property type="entry name" value="NT_sf"/>
</dbReference>
<evidence type="ECO:0000259" key="2">
    <source>
        <dbReference type="Pfam" id="PF18765"/>
    </source>
</evidence>
<dbReference type="Gene3D" id="3.30.460.10">
    <property type="entry name" value="Beta Polymerase, domain 2"/>
    <property type="match status" value="1"/>
</dbReference>
<dbReference type="PANTHER" id="PTHR43449:SF1">
    <property type="entry name" value="POLYMERASE BETA NUCLEOTIDYLTRANSFERASE DOMAIN-CONTAINING PROTEIN"/>
    <property type="match status" value="1"/>
</dbReference>
<feature type="domain" description="Polymerase beta nucleotidyltransferase" evidence="2">
    <location>
        <begin position="34"/>
        <end position="105"/>
    </location>
</feature>
<gene>
    <name evidence="3" type="ORF">TCARB_0913</name>
</gene>